<dbReference type="GO" id="GO:0016020">
    <property type="term" value="C:membrane"/>
    <property type="evidence" value="ECO:0007669"/>
    <property type="project" value="UniProtKB-SubCell"/>
</dbReference>
<evidence type="ECO:0000256" key="2">
    <source>
        <dbReference type="ARBA" id="ARBA00006214"/>
    </source>
</evidence>
<proteinExistence type="inferred from homology"/>
<organism evidence="12 13">
    <name type="scientific">Candidatus Magasanikbacteria bacterium RIFCSPHIGHO2_01_FULL_33_34</name>
    <dbReference type="NCBI Taxonomy" id="1798671"/>
    <lineage>
        <taxon>Bacteria</taxon>
        <taxon>Candidatus Magasanikiibacteriota</taxon>
    </lineage>
</organism>
<dbReference type="PANTHER" id="PTHR34573:SF1">
    <property type="entry name" value="VITAMIN K EPOXIDE REDUCTASE DOMAIN-CONTAINING PROTEIN"/>
    <property type="match status" value="1"/>
</dbReference>
<evidence type="ECO:0000256" key="7">
    <source>
        <dbReference type="ARBA" id="ARBA00023136"/>
    </source>
</evidence>
<dbReference type="GO" id="GO:0048038">
    <property type="term" value="F:quinone binding"/>
    <property type="evidence" value="ECO:0007669"/>
    <property type="project" value="UniProtKB-KW"/>
</dbReference>
<feature type="transmembrane region" description="Helical" evidence="10">
    <location>
        <begin position="127"/>
        <end position="151"/>
    </location>
</feature>
<keyword evidence="3 10" id="KW-0812">Transmembrane</keyword>
<dbReference type="SMART" id="SM00756">
    <property type="entry name" value="VKc"/>
    <property type="match status" value="1"/>
</dbReference>
<dbReference type="Proteomes" id="UP000177067">
    <property type="component" value="Unassembled WGS sequence"/>
</dbReference>
<evidence type="ECO:0000256" key="5">
    <source>
        <dbReference type="ARBA" id="ARBA00022989"/>
    </source>
</evidence>
<evidence type="ECO:0000313" key="13">
    <source>
        <dbReference type="Proteomes" id="UP000177067"/>
    </source>
</evidence>
<keyword evidence="4" id="KW-0874">Quinone</keyword>
<dbReference type="InterPro" id="IPR038354">
    <property type="entry name" value="VKOR_sf"/>
</dbReference>
<feature type="transmembrane region" description="Helical" evidence="10">
    <location>
        <begin position="67"/>
        <end position="89"/>
    </location>
</feature>
<evidence type="ECO:0000256" key="8">
    <source>
        <dbReference type="ARBA" id="ARBA00023157"/>
    </source>
</evidence>
<evidence type="ECO:0000256" key="4">
    <source>
        <dbReference type="ARBA" id="ARBA00022719"/>
    </source>
</evidence>
<feature type="domain" description="Vitamin K epoxide reductase" evidence="11">
    <location>
        <begin position="15"/>
        <end position="149"/>
    </location>
</feature>
<sequence>MEFLKKIFQKKEVIPLWWIIAILLFVFAGLIDTTYLSLKQLSGSSVVCNIYEVNSCSNVLTSEYSKLFGLPLSILGFGYYFSLFVFILIYSTGVNKKYFNILYAMSIFGFLFSVRLVYLQFFVIENLCFYCMLSALFSTMIFITNSVYFIYNRKKFKISF</sequence>
<keyword evidence="8" id="KW-1015">Disulfide bond</keyword>
<keyword evidence="9" id="KW-0676">Redox-active center</keyword>
<keyword evidence="6" id="KW-0560">Oxidoreductase</keyword>
<evidence type="ECO:0000256" key="3">
    <source>
        <dbReference type="ARBA" id="ARBA00022692"/>
    </source>
</evidence>
<comment type="subcellular location">
    <subcellularLocation>
        <location evidence="1">Membrane</location>
        <topology evidence="1">Multi-pass membrane protein</topology>
    </subcellularLocation>
</comment>
<evidence type="ECO:0000313" key="12">
    <source>
        <dbReference type="EMBL" id="OGH58609.1"/>
    </source>
</evidence>
<dbReference type="AlphaFoldDB" id="A0A1F6LH06"/>
<feature type="transmembrane region" description="Helical" evidence="10">
    <location>
        <begin position="101"/>
        <end position="121"/>
    </location>
</feature>
<evidence type="ECO:0000256" key="6">
    <source>
        <dbReference type="ARBA" id="ARBA00023002"/>
    </source>
</evidence>
<dbReference type="PANTHER" id="PTHR34573">
    <property type="entry name" value="VKC DOMAIN-CONTAINING PROTEIN"/>
    <property type="match status" value="1"/>
</dbReference>
<accession>A0A1F6LH06</accession>
<comment type="similarity">
    <text evidence="2">Belongs to the VKOR family.</text>
</comment>
<evidence type="ECO:0000256" key="9">
    <source>
        <dbReference type="ARBA" id="ARBA00023284"/>
    </source>
</evidence>
<dbReference type="GO" id="GO:0016491">
    <property type="term" value="F:oxidoreductase activity"/>
    <property type="evidence" value="ECO:0007669"/>
    <property type="project" value="UniProtKB-KW"/>
</dbReference>
<dbReference type="Gene3D" id="1.20.1440.130">
    <property type="entry name" value="VKOR domain"/>
    <property type="match status" value="1"/>
</dbReference>
<protein>
    <recommendedName>
        <fullName evidence="11">Vitamin K epoxide reductase domain-containing protein</fullName>
    </recommendedName>
</protein>
<dbReference type="InterPro" id="IPR044698">
    <property type="entry name" value="VKOR/LTO1"/>
</dbReference>
<dbReference type="CDD" id="cd12916">
    <property type="entry name" value="VKOR_1"/>
    <property type="match status" value="1"/>
</dbReference>
<dbReference type="Pfam" id="PF07884">
    <property type="entry name" value="VKOR"/>
    <property type="match status" value="1"/>
</dbReference>
<dbReference type="EMBL" id="MFPS01000009">
    <property type="protein sequence ID" value="OGH58609.1"/>
    <property type="molecule type" value="Genomic_DNA"/>
</dbReference>
<name>A0A1F6LH06_9BACT</name>
<feature type="transmembrane region" description="Helical" evidence="10">
    <location>
        <begin position="12"/>
        <end position="31"/>
    </location>
</feature>
<comment type="caution">
    <text evidence="12">The sequence shown here is derived from an EMBL/GenBank/DDBJ whole genome shotgun (WGS) entry which is preliminary data.</text>
</comment>
<evidence type="ECO:0000259" key="11">
    <source>
        <dbReference type="SMART" id="SM00756"/>
    </source>
</evidence>
<evidence type="ECO:0000256" key="10">
    <source>
        <dbReference type="SAM" id="Phobius"/>
    </source>
</evidence>
<dbReference type="InterPro" id="IPR012932">
    <property type="entry name" value="VKOR"/>
</dbReference>
<keyword evidence="7 10" id="KW-0472">Membrane</keyword>
<gene>
    <name evidence="12" type="ORF">A2725_02825</name>
</gene>
<keyword evidence="5 10" id="KW-1133">Transmembrane helix</keyword>
<evidence type="ECO:0000256" key="1">
    <source>
        <dbReference type="ARBA" id="ARBA00004141"/>
    </source>
</evidence>
<reference evidence="12 13" key="1">
    <citation type="journal article" date="2016" name="Nat. Commun.">
        <title>Thousands of microbial genomes shed light on interconnected biogeochemical processes in an aquifer system.</title>
        <authorList>
            <person name="Anantharaman K."/>
            <person name="Brown C.T."/>
            <person name="Hug L.A."/>
            <person name="Sharon I."/>
            <person name="Castelle C.J."/>
            <person name="Probst A.J."/>
            <person name="Thomas B.C."/>
            <person name="Singh A."/>
            <person name="Wilkins M.J."/>
            <person name="Karaoz U."/>
            <person name="Brodie E.L."/>
            <person name="Williams K.H."/>
            <person name="Hubbard S.S."/>
            <person name="Banfield J.F."/>
        </authorList>
    </citation>
    <scope>NUCLEOTIDE SEQUENCE [LARGE SCALE GENOMIC DNA]</scope>
</reference>